<comment type="similarity">
    <text evidence="1">Belongs to the F420H(2)-dependent quinone reductase family.</text>
</comment>
<comment type="catalytic activity">
    <reaction evidence="2">
        <text>oxidized coenzyme F420-(gamma-L-Glu)(n) + a quinol + H(+) = reduced coenzyme F420-(gamma-L-Glu)(n) + a quinone</text>
        <dbReference type="Rhea" id="RHEA:39663"/>
        <dbReference type="Rhea" id="RHEA-COMP:12939"/>
        <dbReference type="Rhea" id="RHEA-COMP:14378"/>
        <dbReference type="ChEBI" id="CHEBI:15378"/>
        <dbReference type="ChEBI" id="CHEBI:24646"/>
        <dbReference type="ChEBI" id="CHEBI:132124"/>
        <dbReference type="ChEBI" id="CHEBI:133980"/>
        <dbReference type="ChEBI" id="CHEBI:139511"/>
    </reaction>
</comment>
<dbReference type="InterPro" id="IPR012349">
    <property type="entry name" value="Split_barrel_FMN-bd"/>
</dbReference>
<keyword evidence="4" id="KW-1185">Reference proteome</keyword>
<dbReference type="Gene3D" id="2.30.110.10">
    <property type="entry name" value="Electron Transport, Fmn-binding Protein, Chain A"/>
    <property type="match status" value="1"/>
</dbReference>
<evidence type="ECO:0000313" key="4">
    <source>
        <dbReference type="Proteomes" id="UP001501821"/>
    </source>
</evidence>
<sequence length="155" mass="17375">MGLLTPLAVRIGSFSWMPKLLPQITWTDTKLQQLSRGRVSILDVAGLPNLMLTVPGRKSGIPRTTPLLCVPHQGGYLIAGSYFGGPKLPAWATNLRAAETAKVRYRGREQTVVWRELEGEERARAWDVMNVTWPNYAMYAERTDRLIPVFLLTPA</sequence>
<accession>A0ABP7IC59</accession>
<dbReference type="PANTHER" id="PTHR39428:SF1">
    <property type="entry name" value="F420H(2)-DEPENDENT QUINONE REDUCTASE RV1261C"/>
    <property type="match status" value="1"/>
</dbReference>
<evidence type="ECO:0000256" key="1">
    <source>
        <dbReference type="ARBA" id="ARBA00008710"/>
    </source>
</evidence>
<evidence type="ECO:0008006" key="5">
    <source>
        <dbReference type="Google" id="ProtNLM"/>
    </source>
</evidence>
<dbReference type="InterPro" id="IPR004378">
    <property type="entry name" value="F420H2_quin_Rdtase"/>
</dbReference>
<dbReference type="RefSeq" id="WP_344774142.1">
    <property type="nucleotide sequence ID" value="NZ_BAABAH010000004.1"/>
</dbReference>
<proteinExistence type="inferred from homology"/>
<dbReference type="Pfam" id="PF04075">
    <property type="entry name" value="F420H2_quin_red"/>
    <property type="match status" value="1"/>
</dbReference>
<name>A0ABP7IC59_9ACTN</name>
<evidence type="ECO:0000256" key="2">
    <source>
        <dbReference type="ARBA" id="ARBA00049106"/>
    </source>
</evidence>
<dbReference type="PANTHER" id="PTHR39428">
    <property type="entry name" value="F420H(2)-DEPENDENT QUINONE REDUCTASE RV1261C"/>
    <property type="match status" value="1"/>
</dbReference>
<dbReference type="NCBIfam" id="TIGR00026">
    <property type="entry name" value="hi_GC_TIGR00026"/>
    <property type="match status" value="1"/>
</dbReference>
<dbReference type="Proteomes" id="UP001501821">
    <property type="component" value="Unassembled WGS sequence"/>
</dbReference>
<protein>
    <recommendedName>
        <fullName evidence="5">Nitroreductase family deazaflavin-dependent oxidoreductase</fullName>
    </recommendedName>
</protein>
<organism evidence="3 4">
    <name type="scientific">Nocardioides panacisoli</name>
    <dbReference type="NCBI Taxonomy" id="627624"/>
    <lineage>
        <taxon>Bacteria</taxon>
        <taxon>Bacillati</taxon>
        <taxon>Actinomycetota</taxon>
        <taxon>Actinomycetes</taxon>
        <taxon>Propionibacteriales</taxon>
        <taxon>Nocardioidaceae</taxon>
        <taxon>Nocardioides</taxon>
    </lineage>
</organism>
<evidence type="ECO:0000313" key="3">
    <source>
        <dbReference type="EMBL" id="GAA3814774.1"/>
    </source>
</evidence>
<dbReference type="EMBL" id="BAABAH010000004">
    <property type="protein sequence ID" value="GAA3814774.1"/>
    <property type="molecule type" value="Genomic_DNA"/>
</dbReference>
<comment type="caution">
    <text evidence="3">The sequence shown here is derived from an EMBL/GenBank/DDBJ whole genome shotgun (WGS) entry which is preliminary data.</text>
</comment>
<gene>
    <name evidence="3" type="ORF">GCM10022242_16140</name>
</gene>
<reference evidence="4" key="1">
    <citation type="journal article" date="2019" name="Int. J. Syst. Evol. Microbiol.">
        <title>The Global Catalogue of Microorganisms (GCM) 10K type strain sequencing project: providing services to taxonomists for standard genome sequencing and annotation.</title>
        <authorList>
            <consortium name="The Broad Institute Genomics Platform"/>
            <consortium name="The Broad Institute Genome Sequencing Center for Infectious Disease"/>
            <person name="Wu L."/>
            <person name="Ma J."/>
        </authorList>
    </citation>
    <scope>NUCLEOTIDE SEQUENCE [LARGE SCALE GENOMIC DNA]</scope>
    <source>
        <strain evidence="4">JCM 16953</strain>
    </source>
</reference>